<dbReference type="Proteomes" id="UP000789342">
    <property type="component" value="Unassembled WGS sequence"/>
</dbReference>
<accession>A0A9N9IPS1</accession>
<dbReference type="AlphaFoldDB" id="A0A9N9IPS1"/>
<reference evidence="1" key="1">
    <citation type="submission" date="2021-06" db="EMBL/GenBank/DDBJ databases">
        <authorList>
            <person name="Kallberg Y."/>
            <person name="Tangrot J."/>
            <person name="Rosling A."/>
        </authorList>
    </citation>
    <scope>NUCLEOTIDE SEQUENCE</scope>
    <source>
        <strain evidence="1">CL551</strain>
    </source>
</reference>
<proteinExistence type="predicted"/>
<evidence type="ECO:0000313" key="1">
    <source>
        <dbReference type="EMBL" id="CAG8743638.1"/>
    </source>
</evidence>
<name>A0A9N9IPS1_9GLOM</name>
<protein>
    <submittedName>
        <fullName evidence="1">13015_t:CDS:1</fullName>
    </submittedName>
</protein>
<organism evidence="1 2">
    <name type="scientific">Acaulospora morrowiae</name>
    <dbReference type="NCBI Taxonomy" id="94023"/>
    <lineage>
        <taxon>Eukaryota</taxon>
        <taxon>Fungi</taxon>
        <taxon>Fungi incertae sedis</taxon>
        <taxon>Mucoromycota</taxon>
        <taxon>Glomeromycotina</taxon>
        <taxon>Glomeromycetes</taxon>
        <taxon>Diversisporales</taxon>
        <taxon>Acaulosporaceae</taxon>
        <taxon>Acaulospora</taxon>
    </lineage>
</organism>
<evidence type="ECO:0000313" key="2">
    <source>
        <dbReference type="Proteomes" id="UP000789342"/>
    </source>
</evidence>
<feature type="non-terminal residue" evidence="1">
    <location>
        <position position="51"/>
    </location>
</feature>
<keyword evidence="2" id="KW-1185">Reference proteome</keyword>
<feature type="non-terminal residue" evidence="1">
    <location>
        <position position="1"/>
    </location>
</feature>
<comment type="caution">
    <text evidence="1">The sequence shown here is derived from an EMBL/GenBank/DDBJ whole genome shotgun (WGS) entry which is preliminary data.</text>
</comment>
<dbReference type="EMBL" id="CAJVPV010031849">
    <property type="protein sequence ID" value="CAG8743638.1"/>
    <property type="molecule type" value="Genomic_DNA"/>
</dbReference>
<gene>
    <name evidence="1" type="ORF">AMORRO_LOCUS14887</name>
</gene>
<sequence length="51" mass="5957">VVRFDLVTAADRDDQFIFRKVVMNLLSPESIEIYIILKVRQPDLISKCYGK</sequence>